<feature type="compositionally biased region" description="Basic and acidic residues" evidence="1">
    <location>
        <begin position="57"/>
        <end position="78"/>
    </location>
</feature>
<evidence type="ECO:0000259" key="2">
    <source>
        <dbReference type="Pfam" id="PF00646"/>
    </source>
</evidence>
<reference evidence="4 5" key="1">
    <citation type="journal article" date="2005" name="PLoS Biol.">
        <title>The genomes of Oryza sativa: a history of duplications.</title>
        <authorList>
            <person name="Yu J."/>
            <person name="Wang J."/>
            <person name="Lin W."/>
            <person name="Li S."/>
            <person name="Li H."/>
            <person name="Zhou J."/>
            <person name="Ni P."/>
            <person name="Dong W."/>
            <person name="Hu S."/>
            <person name="Zeng C."/>
            <person name="Zhang J."/>
            <person name="Zhang Y."/>
            <person name="Li R."/>
            <person name="Xu Z."/>
            <person name="Li S."/>
            <person name="Li X."/>
            <person name="Zheng H."/>
            <person name="Cong L."/>
            <person name="Lin L."/>
            <person name="Yin J."/>
            <person name="Geng J."/>
            <person name="Li G."/>
            <person name="Shi J."/>
            <person name="Liu J."/>
            <person name="Lv H."/>
            <person name="Li J."/>
            <person name="Wang J."/>
            <person name="Deng Y."/>
            <person name="Ran L."/>
            <person name="Shi X."/>
            <person name="Wang X."/>
            <person name="Wu Q."/>
            <person name="Li C."/>
            <person name="Ren X."/>
            <person name="Wang J."/>
            <person name="Wang X."/>
            <person name="Li D."/>
            <person name="Liu D."/>
            <person name="Zhang X."/>
            <person name="Ji Z."/>
            <person name="Zhao W."/>
            <person name="Sun Y."/>
            <person name="Zhang Z."/>
            <person name="Bao J."/>
            <person name="Han Y."/>
            <person name="Dong L."/>
            <person name="Ji J."/>
            <person name="Chen P."/>
            <person name="Wu S."/>
            <person name="Liu J."/>
            <person name="Xiao Y."/>
            <person name="Bu D."/>
            <person name="Tan J."/>
            <person name="Yang L."/>
            <person name="Ye C."/>
            <person name="Zhang J."/>
            <person name="Xu J."/>
            <person name="Zhou Y."/>
            <person name="Yu Y."/>
            <person name="Zhang B."/>
            <person name="Zhuang S."/>
            <person name="Wei H."/>
            <person name="Liu B."/>
            <person name="Lei M."/>
            <person name="Yu H."/>
            <person name="Li Y."/>
            <person name="Xu H."/>
            <person name="Wei S."/>
            <person name="He X."/>
            <person name="Fang L."/>
            <person name="Zhang Z."/>
            <person name="Zhang Y."/>
            <person name="Huang X."/>
            <person name="Su Z."/>
            <person name="Tong W."/>
            <person name="Li J."/>
            <person name="Tong Z."/>
            <person name="Li S."/>
            <person name="Ye J."/>
            <person name="Wang L."/>
            <person name="Fang L."/>
            <person name="Lei T."/>
            <person name="Chen C."/>
            <person name="Chen H."/>
            <person name="Xu Z."/>
            <person name="Li H."/>
            <person name="Huang H."/>
            <person name="Zhang F."/>
            <person name="Xu H."/>
            <person name="Li N."/>
            <person name="Zhao C."/>
            <person name="Li S."/>
            <person name="Dong L."/>
            <person name="Huang Y."/>
            <person name="Li L."/>
            <person name="Xi Y."/>
            <person name="Qi Q."/>
            <person name="Li W."/>
            <person name="Zhang B."/>
            <person name="Hu W."/>
            <person name="Zhang Y."/>
            <person name="Tian X."/>
            <person name="Jiao Y."/>
            <person name="Liang X."/>
            <person name="Jin J."/>
            <person name="Gao L."/>
            <person name="Zheng W."/>
            <person name="Hao B."/>
            <person name="Liu S."/>
            <person name="Wang W."/>
            <person name="Yuan L."/>
            <person name="Cao M."/>
            <person name="McDermott J."/>
            <person name="Samudrala R."/>
            <person name="Wang J."/>
            <person name="Wong G.K."/>
            <person name="Yang H."/>
        </authorList>
    </citation>
    <scope>NUCLEOTIDE SEQUENCE [LARGE SCALE GENOMIC DNA]</scope>
    <source>
        <strain evidence="5">cv. 93-11</strain>
    </source>
</reference>
<evidence type="ECO:0000256" key="1">
    <source>
        <dbReference type="SAM" id="MobiDB-lite"/>
    </source>
</evidence>
<protein>
    <submittedName>
        <fullName evidence="4">Uncharacterized protein</fullName>
    </submittedName>
</protein>
<dbReference type="STRING" id="39946.B8AVH2"/>
<keyword evidence="5" id="KW-1185">Reference proteome</keyword>
<dbReference type="PANTHER" id="PTHR34145:SF23">
    <property type="entry name" value="OS04G0479800 PROTEIN"/>
    <property type="match status" value="1"/>
</dbReference>
<proteinExistence type="predicted"/>
<name>B8AVH2_ORYSI</name>
<feature type="compositionally biased region" description="Basic residues" evidence="1">
    <location>
        <begin position="100"/>
        <end position="115"/>
    </location>
</feature>
<dbReference type="InterPro" id="IPR053772">
    <property type="entry name" value="At1g61320/At1g61330-like"/>
</dbReference>
<organism evidence="4 5">
    <name type="scientific">Oryza sativa subsp. indica</name>
    <name type="common">Rice</name>
    <dbReference type="NCBI Taxonomy" id="39946"/>
    <lineage>
        <taxon>Eukaryota</taxon>
        <taxon>Viridiplantae</taxon>
        <taxon>Streptophyta</taxon>
        <taxon>Embryophyta</taxon>
        <taxon>Tracheophyta</taxon>
        <taxon>Spermatophyta</taxon>
        <taxon>Magnoliopsida</taxon>
        <taxon>Liliopsida</taxon>
        <taxon>Poales</taxon>
        <taxon>Poaceae</taxon>
        <taxon>BOP clade</taxon>
        <taxon>Oryzoideae</taxon>
        <taxon>Oryzeae</taxon>
        <taxon>Oryzinae</taxon>
        <taxon>Oryza</taxon>
        <taxon>Oryza sativa</taxon>
    </lineage>
</organism>
<dbReference type="SUPFAM" id="SSF81383">
    <property type="entry name" value="F-box domain"/>
    <property type="match status" value="1"/>
</dbReference>
<dbReference type="InterPro" id="IPR032675">
    <property type="entry name" value="LRR_dom_sf"/>
</dbReference>
<sequence length="578" mass="65074">MGDTRRSQLGSSKSQATNEVREDVSDSSAPGRPCRPPRPQPASAAVLHRRGRVYIGRGEEKRRDLKEGETEVISRSDPREEGGIFVSSSLGMLAPNRLMSQRRGRRRRRHRRPQIRARSAGFIASTGKRKISPCEHDGDGHSQAGKMMRNSIPYLPEDILSRIHSFMSMREAARAACVSRAFLRSWRCHPNLIFNKDTIGLKRNAFGENFHGKIGCILRNHSGISLKTFKLDYSGMCGFDGTSYLDSWLQIALKPGIEELTLFLFDTNKQYNFPCSLLSDGVRDSLRYIKLRFCALHPTPELAPLRSLTSLSLWLQPSRLSVFECSSLKVIESKAPNLSSFFHRGFRVNFSVVETLQMKKLDMGCAIHDARANLPSIMPNLETLVIESVNEVVDAPMLPTKFIYLKHLTIRMITGSTISRPYDYFSLVSFINASPSLETLILNVTLRMVNESIFTDSQLRHIPEHHHGHLKSVKITGFSSAKSLVELTCYILNNAVSLECLTLDTIYGPRCDQDKYRRCFPMIDGVLTEAPRGLAAIRTYIEDKVPSTVNLTVLEPCSRCHVRRRVQTSSQSDNAVSI</sequence>
<dbReference type="Gene3D" id="3.80.10.10">
    <property type="entry name" value="Ribonuclease Inhibitor"/>
    <property type="match status" value="1"/>
</dbReference>
<dbReference type="Gramene" id="BGIOSGA014871-TA">
    <property type="protein sequence ID" value="BGIOSGA014871-PA"/>
    <property type="gene ID" value="BGIOSGA014871"/>
</dbReference>
<feature type="domain" description="At1g61320/AtMIF1 LRR" evidence="3">
    <location>
        <begin position="217"/>
        <end position="313"/>
    </location>
</feature>
<dbReference type="InterPro" id="IPR055357">
    <property type="entry name" value="LRR_At1g61320_AtMIF1"/>
</dbReference>
<dbReference type="SUPFAM" id="SSF52058">
    <property type="entry name" value="L domain-like"/>
    <property type="match status" value="1"/>
</dbReference>
<feature type="domain" description="F-box" evidence="2">
    <location>
        <begin position="155"/>
        <end position="189"/>
    </location>
</feature>
<dbReference type="HOGENOM" id="CLU_010721_4_2_1"/>
<feature type="region of interest" description="Disordered" evidence="1">
    <location>
        <begin position="99"/>
        <end position="118"/>
    </location>
</feature>
<evidence type="ECO:0000259" key="3">
    <source>
        <dbReference type="Pfam" id="PF23622"/>
    </source>
</evidence>
<evidence type="ECO:0000313" key="5">
    <source>
        <dbReference type="Proteomes" id="UP000007015"/>
    </source>
</evidence>
<dbReference type="PANTHER" id="PTHR34145">
    <property type="entry name" value="OS02G0105600 PROTEIN"/>
    <property type="match status" value="1"/>
</dbReference>
<dbReference type="InterPro" id="IPR001810">
    <property type="entry name" value="F-box_dom"/>
</dbReference>
<dbReference type="Proteomes" id="UP000007015">
    <property type="component" value="Chromosome 4"/>
</dbReference>
<dbReference type="Pfam" id="PF23622">
    <property type="entry name" value="LRR_At1g61320_AtMIF1"/>
    <property type="match status" value="2"/>
</dbReference>
<feature type="domain" description="At1g61320/AtMIF1 LRR" evidence="3">
    <location>
        <begin position="318"/>
        <end position="558"/>
    </location>
</feature>
<dbReference type="InterPro" id="IPR036047">
    <property type="entry name" value="F-box-like_dom_sf"/>
</dbReference>
<evidence type="ECO:0000313" key="4">
    <source>
        <dbReference type="EMBL" id="EEC77488.1"/>
    </source>
</evidence>
<dbReference type="Pfam" id="PF00646">
    <property type="entry name" value="F-box"/>
    <property type="match status" value="1"/>
</dbReference>
<dbReference type="AlphaFoldDB" id="B8AVH2"/>
<dbReference type="EMBL" id="CM000129">
    <property type="protein sequence ID" value="EEC77488.1"/>
    <property type="molecule type" value="Genomic_DNA"/>
</dbReference>
<feature type="region of interest" description="Disordered" evidence="1">
    <location>
        <begin position="1"/>
        <end position="78"/>
    </location>
</feature>
<feature type="compositionally biased region" description="Polar residues" evidence="1">
    <location>
        <begin position="7"/>
        <end position="18"/>
    </location>
</feature>
<accession>B8AVH2</accession>
<dbReference type="OMA" id="WLVSITW"/>
<gene>
    <name evidence="4" type="ORF">OsI_16328</name>
</gene>